<dbReference type="InterPro" id="IPR000766">
    <property type="entry name" value="GalP_uridyl_Trfase_II"/>
</dbReference>
<dbReference type="RefSeq" id="WP_025747865.1">
    <property type="nucleotide sequence ID" value="NZ_FOXR01000009.1"/>
</dbReference>
<protein>
    <recommendedName>
        <fullName evidence="10">Galactose-1-phosphate uridylyltransferase</fullName>
        <shortName evidence="10">Gal-1-P uridylyltransferase</shortName>
        <ecNumber evidence="10">2.7.7.12</ecNumber>
    </recommendedName>
    <alternativeName>
        <fullName evidence="10">UDP-glucose--hexose-1-phosphate uridylyltransferase</fullName>
    </alternativeName>
</protein>
<evidence type="ECO:0000256" key="5">
    <source>
        <dbReference type="ARBA" id="ARBA00022490"/>
    </source>
</evidence>
<dbReference type="PANTHER" id="PTHR39191:SF1">
    <property type="entry name" value="DUF4922 DOMAIN-CONTAINING PROTEIN"/>
    <property type="match status" value="1"/>
</dbReference>
<keyword evidence="7 10" id="KW-0548">Nucleotidyltransferase</keyword>
<dbReference type="EC" id="2.7.7.12" evidence="10"/>
<dbReference type="OrthoDB" id="2293at2"/>
<keyword evidence="14" id="KW-1185">Reference proteome</keyword>
<evidence type="ECO:0000259" key="11">
    <source>
        <dbReference type="Pfam" id="PF01087"/>
    </source>
</evidence>
<dbReference type="GO" id="GO:0005737">
    <property type="term" value="C:cytoplasm"/>
    <property type="evidence" value="ECO:0007669"/>
    <property type="project" value="UniProtKB-SubCell"/>
</dbReference>
<keyword evidence="8 10" id="KW-0299">Galactose metabolism</keyword>
<evidence type="ECO:0000256" key="10">
    <source>
        <dbReference type="HAMAP-Rule" id="MF_00571"/>
    </source>
</evidence>
<organism evidence="13 14">
    <name type="scientific">Caldicoprobacter faecalis</name>
    <dbReference type="NCBI Taxonomy" id="937334"/>
    <lineage>
        <taxon>Bacteria</taxon>
        <taxon>Bacillati</taxon>
        <taxon>Bacillota</taxon>
        <taxon>Clostridia</taxon>
        <taxon>Caldicoprobacterales</taxon>
        <taxon>Caldicoprobacteraceae</taxon>
        <taxon>Caldicoprobacter</taxon>
    </lineage>
</organism>
<dbReference type="PANTHER" id="PTHR39191">
    <property type="entry name" value="GALACTOSE-1-PHOSPHATE URIDYLYLTRANSFERASE"/>
    <property type="match status" value="1"/>
</dbReference>
<feature type="domain" description="Galactose-1-phosphate uridyl transferase N-terminal" evidence="11">
    <location>
        <begin position="28"/>
        <end position="241"/>
    </location>
</feature>
<sequence length="525" mass="60741">MDDLQQRAAYLVEKLLAFALANDMISKFDVTYTRNQLLDLLKIDQPYPQPLDLESLEVPETATPILEELLDYAVQRGLIPEDTLTYRDLFDTRIMGLLMPKPSEVIERFNRIKAEKGIKAATDDFYNLCQKSDYIRVSRIARNIKWQYDSEFGQLEITINLTKPEKDPREIAALKNAPQVGYPKCLLCPENVGYAGRINHPARQTLRVLPIKLRGEQWYFQYSPYVYYHQHCIVLSEQHVPMKISRETFERLFEFLEYFPHYFIGSNADLPIVGGSILNHDHFQGGYYTFPMEKAPVEYYLKSQEYTDVTIGVVHWPMSVVRLRHAKPQVLVELADKLLHLWRGYSDPSVDVLAFTINEKGEKVPHNTITPIARIGKDGLYELDLVFRNNRTSKQHPMGIFHPHQELHHIKKENIGLIEVMGLFILPGRLKDELADICDILTGKKTISDDVYQQSHPLNKHLHWIKELISKYGTNLDDEAARRIIKDSVGEKCLQVLHHAGVFKATKEGRQAFDRFLETAGIRRV</sequence>
<evidence type="ECO:0000259" key="12">
    <source>
        <dbReference type="Pfam" id="PF02744"/>
    </source>
</evidence>
<evidence type="ECO:0000256" key="1">
    <source>
        <dbReference type="ARBA" id="ARBA00001107"/>
    </source>
</evidence>
<dbReference type="GO" id="GO:0006012">
    <property type="term" value="P:galactose metabolic process"/>
    <property type="evidence" value="ECO:0007669"/>
    <property type="project" value="UniProtKB-UniRule"/>
</dbReference>
<dbReference type="STRING" id="937334.SAMN05444406_10958"/>
<evidence type="ECO:0000256" key="6">
    <source>
        <dbReference type="ARBA" id="ARBA00022679"/>
    </source>
</evidence>
<evidence type="ECO:0000256" key="4">
    <source>
        <dbReference type="ARBA" id="ARBA00008706"/>
    </source>
</evidence>
<feature type="domain" description="Galactose-1-phosphate uridyl transferase C-terminal" evidence="12">
    <location>
        <begin position="257"/>
        <end position="436"/>
    </location>
</feature>
<dbReference type="InterPro" id="IPR005849">
    <property type="entry name" value="GalP_Utransf_N"/>
</dbReference>
<comment type="catalytic activity">
    <reaction evidence="1 10">
        <text>alpha-D-galactose 1-phosphate + UDP-alpha-D-glucose = alpha-D-glucose 1-phosphate + UDP-alpha-D-galactose</text>
        <dbReference type="Rhea" id="RHEA:13989"/>
        <dbReference type="ChEBI" id="CHEBI:58336"/>
        <dbReference type="ChEBI" id="CHEBI:58601"/>
        <dbReference type="ChEBI" id="CHEBI:58885"/>
        <dbReference type="ChEBI" id="CHEBI:66914"/>
        <dbReference type="EC" id="2.7.7.12"/>
    </reaction>
</comment>
<dbReference type="Pfam" id="PF01087">
    <property type="entry name" value="GalP_UDP_transf"/>
    <property type="match status" value="1"/>
</dbReference>
<comment type="subcellular location">
    <subcellularLocation>
        <location evidence="2 10">Cytoplasm</location>
    </subcellularLocation>
</comment>
<dbReference type="EMBL" id="FOXR01000009">
    <property type="protein sequence ID" value="SFQ01498.1"/>
    <property type="molecule type" value="Genomic_DNA"/>
</dbReference>
<dbReference type="NCBIfam" id="NF003629">
    <property type="entry name" value="PRK05270.1-2"/>
    <property type="match status" value="1"/>
</dbReference>
<dbReference type="Proteomes" id="UP000198577">
    <property type="component" value="Unassembled WGS sequence"/>
</dbReference>
<dbReference type="UniPathway" id="UPA00214"/>
<keyword evidence="6 10" id="KW-0808">Transferase</keyword>
<evidence type="ECO:0000256" key="9">
    <source>
        <dbReference type="ARBA" id="ARBA00023277"/>
    </source>
</evidence>
<evidence type="ECO:0000256" key="2">
    <source>
        <dbReference type="ARBA" id="ARBA00004496"/>
    </source>
</evidence>
<comment type="similarity">
    <text evidence="4 10">Belongs to the galactose-1-phosphate uridylyltransferase type 2 family.</text>
</comment>
<keyword evidence="5 10" id="KW-0963">Cytoplasm</keyword>
<dbReference type="HAMAP" id="MF_00571">
    <property type="entry name" value="GalP_UDP_trans"/>
    <property type="match status" value="1"/>
</dbReference>
<evidence type="ECO:0000256" key="8">
    <source>
        <dbReference type="ARBA" id="ARBA00023144"/>
    </source>
</evidence>
<accession>A0A1I5V1Z1</accession>
<dbReference type="GO" id="GO:0008108">
    <property type="term" value="F:UDP-glucose:hexose-1-phosphate uridylyltransferase activity"/>
    <property type="evidence" value="ECO:0007669"/>
    <property type="project" value="UniProtKB-UniRule"/>
</dbReference>
<evidence type="ECO:0000256" key="7">
    <source>
        <dbReference type="ARBA" id="ARBA00022695"/>
    </source>
</evidence>
<proteinExistence type="inferred from homology"/>
<dbReference type="InterPro" id="IPR005850">
    <property type="entry name" value="GalP_Utransf_C"/>
</dbReference>
<keyword evidence="9 10" id="KW-0119">Carbohydrate metabolism</keyword>
<dbReference type="PIRSF" id="PIRSF006005">
    <property type="entry name" value="GalT_BS"/>
    <property type="match status" value="1"/>
</dbReference>
<reference evidence="13 14" key="1">
    <citation type="submission" date="2016-10" db="EMBL/GenBank/DDBJ databases">
        <authorList>
            <person name="de Groot N.N."/>
        </authorList>
    </citation>
    <scope>NUCLEOTIDE SEQUENCE [LARGE SCALE GENOMIC DNA]</scope>
    <source>
        <strain evidence="13 14">DSM 20678</strain>
    </source>
</reference>
<evidence type="ECO:0000256" key="3">
    <source>
        <dbReference type="ARBA" id="ARBA00004947"/>
    </source>
</evidence>
<gene>
    <name evidence="10" type="primary">galT</name>
    <name evidence="13" type="ORF">SAMN05444406_10958</name>
</gene>
<comment type="pathway">
    <text evidence="3 10">Carbohydrate metabolism; galactose metabolism.</text>
</comment>
<evidence type="ECO:0000313" key="13">
    <source>
        <dbReference type="EMBL" id="SFQ01498.1"/>
    </source>
</evidence>
<evidence type="ECO:0000313" key="14">
    <source>
        <dbReference type="Proteomes" id="UP000198577"/>
    </source>
</evidence>
<dbReference type="Pfam" id="PF02744">
    <property type="entry name" value="GalP_UDP_tr_C"/>
    <property type="match status" value="1"/>
</dbReference>
<name>A0A1I5V1Z1_9FIRM</name>
<dbReference type="AlphaFoldDB" id="A0A1I5V1Z1"/>